<keyword evidence="1" id="KW-1133">Transmembrane helix</keyword>
<dbReference type="InterPro" id="IPR055503">
    <property type="entry name" value="DUF7075"/>
</dbReference>
<proteinExistence type="predicted"/>
<name>A0A0K9P519_ZOSMR</name>
<dbReference type="InterPro" id="IPR055502">
    <property type="entry name" value="DUF7074"/>
</dbReference>
<gene>
    <name evidence="4" type="ORF">ZOSMA_381G00180</name>
</gene>
<comment type="caution">
    <text evidence="4">The sequence shown here is derived from an EMBL/GenBank/DDBJ whole genome shotgun (WGS) entry which is preliminary data.</text>
</comment>
<dbReference type="OMA" id="DATFKAD"/>
<dbReference type="PANTHER" id="PTHR31469">
    <property type="entry name" value="OS07G0633600 PROTEIN"/>
    <property type="match status" value="1"/>
</dbReference>
<sequence>MVGRSNSEFTSRNGRFDLGKMGQDINRLTGNLCFGISVVILVVFIFIVTRYQPNAPPTKITSFLASTSDATFKSDGSVIKTGEDFITNVNRSIATLSFINITDIAEEQHYPTPIECDVDKPMTCNTPEIFHLLMRATIEAFNDTHFYRFGKPITSGVDDTSCDIAWKYRPKDAKRDSLYKDYRRFVIKHNTDCSYTVVSIGEYHSGVNARKKKKKAIANNNDGRFESNWNPNSDVTGQMNMPVVGDVVNDSLPIMDSEVNFSSGKYLVYTDGGERCKSMDHYIWSFLCALGEAQHLNRTLVVDLSICLSSMYSLSNQDEEGKDFRFYFDFEHLKESTPIIDQAQFWNDWEMWYKRNNLNLYFVEDFRVTPMKLESVPDTLIMRKFGTVEPDNYWYRVCEGETESVIQRPWHLLWKSKRLIEIVSGIASKMNWDFDAVHIIRGEKAKNTRLWPNLETDTSPTALLNILSDKIDGGRNLFISTDEEDTSFFDPLKDKYTVHFIDDFKDLWEVKSDWYVETRELNNGIPVEFDGYMKAEVKTEVFLRAKKQLETFNDLTKDCKDGINTCTSSP</sequence>
<organism evidence="4 5">
    <name type="scientific">Zostera marina</name>
    <name type="common">Eelgrass</name>
    <dbReference type="NCBI Taxonomy" id="29655"/>
    <lineage>
        <taxon>Eukaryota</taxon>
        <taxon>Viridiplantae</taxon>
        <taxon>Streptophyta</taxon>
        <taxon>Embryophyta</taxon>
        <taxon>Tracheophyta</taxon>
        <taxon>Spermatophyta</taxon>
        <taxon>Magnoliopsida</taxon>
        <taxon>Liliopsida</taxon>
        <taxon>Zosteraceae</taxon>
        <taxon>Zostera</taxon>
    </lineage>
</organism>
<evidence type="ECO:0000313" key="4">
    <source>
        <dbReference type="EMBL" id="KMZ64111.1"/>
    </source>
</evidence>
<feature type="domain" description="DUF7074" evidence="2">
    <location>
        <begin position="119"/>
        <end position="205"/>
    </location>
</feature>
<evidence type="ECO:0008006" key="6">
    <source>
        <dbReference type="Google" id="ProtNLM"/>
    </source>
</evidence>
<keyword evidence="5" id="KW-1185">Reference proteome</keyword>
<evidence type="ECO:0000259" key="2">
    <source>
        <dbReference type="Pfam" id="PF23269"/>
    </source>
</evidence>
<keyword evidence="1" id="KW-0472">Membrane</keyword>
<dbReference type="GO" id="GO:0005794">
    <property type="term" value="C:Golgi apparatus"/>
    <property type="evidence" value="ECO:0000318"/>
    <property type="project" value="GO_Central"/>
</dbReference>
<reference evidence="5" key="1">
    <citation type="journal article" date="2016" name="Nature">
        <title>The genome of the seagrass Zostera marina reveals angiosperm adaptation to the sea.</title>
        <authorList>
            <person name="Olsen J.L."/>
            <person name="Rouze P."/>
            <person name="Verhelst B."/>
            <person name="Lin Y.-C."/>
            <person name="Bayer T."/>
            <person name="Collen J."/>
            <person name="Dattolo E."/>
            <person name="De Paoli E."/>
            <person name="Dittami S."/>
            <person name="Maumus F."/>
            <person name="Michel G."/>
            <person name="Kersting A."/>
            <person name="Lauritano C."/>
            <person name="Lohaus R."/>
            <person name="Toepel M."/>
            <person name="Tonon T."/>
            <person name="Vanneste K."/>
            <person name="Amirebrahimi M."/>
            <person name="Brakel J."/>
            <person name="Bostroem C."/>
            <person name="Chovatia M."/>
            <person name="Grimwood J."/>
            <person name="Jenkins J.W."/>
            <person name="Jueterbock A."/>
            <person name="Mraz A."/>
            <person name="Stam W.T."/>
            <person name="Tice H."/>
            <person name="Bornberg-Bauer E."/>
            <person name="Green P.J."/>
            <person name="Pearson G.A."/>
            <person name="Procaccini G."/>
            <person name="Duarte C.M."/>
            <person name="Schmutz J."/>
            <person name="Reusch T.B.H."/>
            <person name="Van de Peer Y."/>
        </authorList>
    </citation>
    <scope>NUCLEOTIDE SEQUENCE [LARGE SCALE GENOMIC DNA]</scope>
    <source>
        <strain evidence="5">cv. Finnish</strain>
    </source>
</reference>
<evidence type="ECO:0000256" key="1">
    <source>
        <dbReference type="SAM" id="Phobius"/>
    </source>
</evidence>
<dbReference type="PANTHER" id="PTHR31469:SF2">
    <property type="entry name" value="EXPRESSED PROTEIN"/>
    <property type="match status" value="1"/>
</dbReference>
<dbReference type="EMBL" id="LFYR01001180">
    <property type="protein sequence ID" value="KMZ64111.1"/>
    <property type="molecule type" value="Genomic_DNA"/>
</dbReference>
<dbReference type="OrthoDB" id="1882547at2759"/>
<accession>A0A0K9P519</accession>
<dbReference type="AlphaFoldDB" id="A0A0K9P519"/>
<feature type="domain" description="DUF7075" evidence="3">
    <location>
        <begin position="260"/>
        <end position="550"/>
    </location>
</feature>
<protein>
    <recommendedName>
        <fullName evidence="6">O-fucosyltransferase family protein</fullName>
    </recommendedName>
</protein>
<dbReference type="Pfam" id="PF23269">
    <property type="entry name" value="DUF7074"/>
    <property type="match status" value="1"/>
</dbReference>
<keyword evidence="1" id="KW-0812">Transmembrane</keyword>
<dbReference type="Pfam" id="PF23272">
    <property type="entry name" value="DUF7075"/>
    <property type="match status" value="1"/>
</dbReference>
<feature type="transmembrane region" description="Helical" evidence="1">
    <location>
        <begin position="28"/>
        <end position="48"/>
    </location>
</feature>
<dbReference type="Proteomes" id="UP000036987">
    <property type="component" value="Unassembled WGS sequence"/>
</dbReference>
<evidence type="ECO:0000259" key="3">
    <source>
        <dbReference type="Pfam" id="PF23272"/>
    </source>
</evidence>
<evidence type="ECO:0000313" key="5">
    <source>
        <dbReference type="Proteomes" id="UP000036987"/>
    </source>
</evidence>